<keyword evidence="3" id="KW-0804">Transcription</keyword>
<feature type="domain" description="HTH tetR-type" evidence="5">
    <location>
        <begin position="12"/>
        <end position="72"/>
    </location>
</feature>
<dbReference type="InterPro" id="IPR009057">
    <property type="entry name" value="Homeodomain-like_sf"/>
</dbReference>
<dbReference type="InterPro" id="IPR050109">
    <property type="entry name" value="HTH-type_TetR-like_transc_reg"/>
</dbReference>
<evidence type="ECO:0000259" key="5">
    <source>
        <dbReference type="PROSITE" id="PS50977"/>
    </source>
</evidence>
<evidence type="ECO:0000313" key="7">
    <source>
        <dbReference type="Proteomes" id="UP000733379"/>
    </source>
</evidence>
<proteinExistence type="predicted"/>
<dbReference type="PANTHER" id="PTHR30055">
    <property type="entry name" value="HTH-TYPE TRANSCRIPTIONAL REGULATOR RUTR"/>
    <property type="match status" value="1"/>
</dbReference>
<dbReference type="SUPFAM" id="SSF46689">
    <property type="entry name" value="Homeodomain-like"/>
    <property type="match status" value="1"/>
</dbReference>
<dbReference type="InterPro" id="IPR011075">
    <property type="entry name" value="TetR_C"/>
</dbReference>
<gene>
    <name evidence="6" type="ORF">KO481_02675</name>
</gene>
<dbReference type="Proteomes" id="UP000733379">
    <property type="component" value="Unassembled WGS sequence"/>
</dbReference>
<accession>A0ABS6AQX7</accession>
<sequence>MPPAPNPQLRSQRSHQAILDATFALAVEKGYARMSIDAIAAAAGVGKQTIYRWWPSKGAVALDAVNEKMGTATDFPDTGDIAADLKTQITALSELLAGDIGGVYQAVIAEAQSDPHIAAAVRETIVEPRLEQCCKRLDSAITAGELRGDIPTRAMVEMLYGPVYYRFLLHAPESDLRLGADHVDHLLTGLRPHS</sequence>
<evidence type="ECO:0000313" key="6">
    <source>
        <dbReference type="EMBL" id="MBU3060426.1"/>
    </source>
</evidence>
<comment type="caution">
    <text evidence="6">The sequence shown here is derived from an EMBL/GenBank/DDBJ whole genome shotgun (WGS) entry which is preliminary data.</text>
</comment>
<evidence type="ECO:0000256" key="3">
    <source>
        <dbReference type="ARBA" id="ARBA00023163"/>
    </source>
</evidence>
<dbReference type="PROSITE" id="PS50977">
    <property type="entry name" value="HTH_TETR_2"/>
    <property type="match status" value="1"/>
</dbReference>
<protein>
    <submittedName>
        <fullName evidence="6">TetR/AcrR family transcriptional regulator</fullName>
    </submittedName>
</protein>
<dbReference type="Gene3D" id="1.10.357.10">
    <property type="entry name" value="Tetracycline Repressor, domain 2"/>
    <property type="match status" value="1"/>
</dbReference>
<organism evidence="6 7">
    <name type="scientific">Nocardia albiluteola</name>
    <dbReference type="NCBI Taxonomy" id="2842303"/>
    <lineage>
        <taxon>Bacteria</taxon>
        <taxon>Bacillati</taxon>
        <taxon>Actinomycetota</taxon>
        <taxon>Actinomycetes</taxon>
        <taxon>Mycobacteriales</taxon>
        <taxon>Nocardiaceae</taxon>
        <taxon>Nocardia</taxon>
    </lineage>
</organism>
<dbReference type="RefSeq" id="WP_215915294.1">
    <property type="nucleotide sequence ID" value="NZ_JAHKNI010000001.1"/>
</dbReference>
<keyword evidence="1" id="KW-0805">Transcription regulation</keyword>
<feature type="DNA-binding region" description="H-T-H motif" evidence="4">
    <location>
        <begin position="35"/>
        <end position="54"/>
    </location>
</feature>
<keyword evidence="7" id="KW-1185">Reference proteome</keyword>
<dbReference type="PRINTS" id="PR00455">
    <property type="entry name" value="HTHTETR"/>
</dbReference>
<dbReference type="InterPro" id="IPR036271">
    <property type="entry name" value="Tet_transcr_reg_TetR-rel_C_sf"/>
</dbReference>
<dbReference type="Pfam" id="PF16859">
    <property type="entry name" value="TetR_C_11"/>
    <property type="match status" value="1"/>
</dbReference>
<evidence type="ECO:0000256" key="1">
    <source>
        <dbReference type="ARBA" id="ARBA00023015"/>
    </source>
</evidence>
<keyword evidence="2 4" id="KW-0238">DNA-binding</keyword>
<evidence type="ECO:0000256" key="2">
    <source>
        <dbReference type="ARBA" id="ARBA00023125"/>
    </source>
</evidence>
<name>A0ABS6AQX7_9NOCA</name>
<dbReference type="SUPFAM" id="SSF48498">
    <property type="entry name" value="Tetracyclin repressor-like, C-terminal domain"/>
    <property type="match status" value="1"/>
</dbReference>
<reference evidence="6 7" key="1">
    <citation type="submission" date="2021-06" db="EMBL/GenBank/DDBJ databases">
        <title>Actinomycetes sequencing.</title>
        <authorList>
            <person name="Shan Q."/>
        </authorList>
    </citation>
    <scope>NUCLEOTIDE SEQUENCE [LARGE SCALE GENOMIC DNA]</scope>
    <source>
        <strain evidence="6 7">NEAU-G5</strain>
    </source>
</reference>
<dbReference type="PANTHER" id="PTHR30055:SF148">
    <property type="entry name" value="TETR-FAMILY TRANSCRIPTIONAL REGULATOR"/>
    <property type="match status" value="1"/>
</dbReference>
<evidence type="ECO:0000256" key="4">
    <source>
        <dbReference type="PROSITE-ProRule" id="PRU00335"/>
    </source>
</evidence>
<dbReference type="Pfam" id="PF00440">
    <property type="entry name" value="TetR_N"/>
    <property type="match status" value="1"/>
</dbReference>
<dbReference type="Gene3D" id="1.10.10.60">
    <property type="entry name" value="Homeodomain-like"/>
    <property type="match status" value="1"/>
</dbReference>
<dbReference type="EMBL" id="JAHKNI010000001">
    <property type="protein sequence ID" value="MBU3060426.1"/>
    <property type="molecule type" value="Genomic_DNA"/>
</dbReference>
<dbReference type="InterPro" id="IPR001647">
    <property type="entry name" value="HTH_TetR"/>
</dbReference>